<dbReference type="STRING" id="157910.SAMN05445850_4365"/>
<dbReference type="Proteomes" id="UP000199365">
    <property type="component" value="Unassembled WGS sequence"/>
</dbReference>
<evidence type="ECO:0000313" key="4">
    <source>
        <dbReference type="EMBL" id="SDR61691.1"/>
    </source>
</evidence>
<keyword evidence="5" id="KW-1185">Reference proteome</keyword>
<dbReference type="AlphaFoldDB" id="A0A1H1KH84"/>
<evidence type="ECO:0008006" key="6">
    <source>
        <dbReference type="Google" id="ProtNLM"/>
    </source>
</evidence>
<evidence type="ECO:0000313" key="2">
    <source>
        <dbReference type="EMBL" id="SDR46216.1"/>
    </source>
</evidence>
<feature type="region of interest" description="Disordered" evidence="1">
    <location>
        <begin position="80"/>
        <end position="100"/>
    </location>
</feature>
<evidence type="ECO:0000313" key="3">
    <source>
        <dbReference type="EMBL" id="SDR61572.1"/>
    </source>
</evidence>
<accession>A0A1H1KH84</accession>
<dbReference type="EMBL" id="FNKX01000004">
    <property type="protein sequence ID" value="SDR61691.1"/>
    <property type="molecule type" value="Genomic_DNA"/>
</dbReference>
<gene>
    <name evidence="2" type="ORF">SAMN05445850_4365</name>
    <name evidence="3" type="ORF">SAMN05445850_7834</name>
    <name evidence="4" type="ORF">SAMN05445850_7904</name>
</gene>
<name>A0A1H1KH84_9BURK</name>
<reference evidence="4" key="1">
    <citation type="submission" date="2016-10" db="EMBL/GenBank/DDBJ databases">
        <authorList>
            <person name="de Groot N.N."/>
        </authorList>
    </citation>
    <scope>NUCLEOTIDE SEQUENCE [LARGE SCALE GENOMIC DNA]</scope>
    <source>
        <strain evidence="4">DUS833</strain>
    </source>
</reference>
<dbReference type="EMBL" id="FNKX01000004">
    <property type="protein sequence ID" value="SDR61572.1"/>
    <property type="molecule type" value="Genomic_DNA"/>
</dbReference>
<evidence type="ECO:0000313" key="5">
    <source>
        <dbReference type="Proteomes" id="UP000199365"/>
    </source>
</evidence>
<sequence length="137" mass="14667">MDDATGEAVPTGARRPRQGEAFWREMVMAWTTSGLGLRRFCREQGLAVSTFGLWRKKLSSEPRAEAHPLAVTPDAAFIVSHPDAAPATPAPPSTADALSSSRDRVTLSLAGVRIELTGAHAERIVRFVLGQLGGSRC</sequence>
<dbReference type="NCBIfam" id="NF047593">
    <property type="entry name" value="IS66_ISAeme5_TnpA"/>
    <property type="match status" value="1"/>
</dbReference>
<dbReference type="GeneID" id="39693054"/>
<evidence type="ECO:0000256" key="1">
    <source>
        <dbReference type="SAM" id="MobiDB-lite"/>
    </source>
</evidence>
<dbReference type="EMBL" id="FNKX01000002">
    <property type="protein sequence ID" value="SDR46216.1"/>
    <property type="molecule type" value="Genomic_DNA"/>
</dbReference>
<protein>
    <recommendedName>
        <fullName evidence="6">Transposase</fullName>
    </recommendedName>
</protein>
<organism evidence="4 5">
    <name type="scientific">Paraburkholderia tuberum</name>
    <dbReference type="NCBI Taxonomy" id="157910"/>
    <lineage>
        <taxon>Bacteria</taxon>
        <taxon>Pseudomonadati</taxon>
        <taxon>Pseudomonadota</taxon>
        <taxon>Betaproteobacteria</taxon>
        <taxon>Burkholderiales</taxon>
        <taxon>Burkholderiaceae</taxon>
        <taxon>Paraburkholderia</taxon>
    </lineage>
</organism>
<reference evidence="5" key="2">
    <citation type="submission" date="2016-10" db="EMBL/GenBank/DDBJ databases">
        <authorList>
            <person name="Varghese N."/>
            <person name="Submissions S."/>
        </authorList>
    </citation>
    <scope>NUCLEOTIDE SEQUENCE [LARGE SCALE GENOMIC DNA]</scope>
    <source>
        <strain evidence="5">DUS833</strain>
    </source>
</reference>
<dbReference type="RefSeq" id="WP_090806761.1">
    <property type="nucleotide sequence ID" value="NZ_FNKX01000002.1"/>
</dbReference>
<proteinExistence type="predicted"/>